<evidence type="ECO:0000313" key="2">
    <source>
        <dbReference type="Proteomes" id="UP000887116"/>
    </source>
</evidence>
<name>A0A8X6FJ78_TRICU</name>
<organism evidence="1 2">
    <name type="scientific">Trichonephila clavata</name>
    <name type="common">Joro spider</name>
    <name type="synonym">Nephila clavata</name>
    <dbReference type="NCBI Taxonomy" id="2740835"/>
    <lineage>
        <taxon>Eukaryota</taxon>
        <taxon>Metazoa</taxon>
        <taxon>Ecdysozoa</taxon>
        <taxon>Arthropoda</taxon>
        <taxon>Chelicerata</taxon>
        <taxon>Arachnida</taxon>
        <taxon>Araneae</taxon>
        <taxon>Araneomorphae</taxon>
        <taxon>Entelegynae</taxon>
        <taxon>Araneoidea</taxon>
        <taxon>Nephilidae</taxon>
        <taxon>Trichonephila</taxon>
    </lineage>
</organism>
<reference evidence="1" key="1">
    <citation type="submission" date="2020-07" db="EMBL/GenBank/DDBJ databases">
        <title>Multicomponent nature underlies the extraordinary mechanical properties of spider dragline silk.</title>
        <authorList>
            <person name="Kono N."/>
            <person name="Nakamura H."/>
            <person name="Mori M."/>
            <person name="Yoshida Y."/>
            <person name="Ohtoshi R."/>
            <person name="Malay A.D."/>
            <person name="Moran D.A.P."/>
            <person name="Tomita M."/>
            <person name="Numata K."/>
            <person name="Arakawa K."/>
        </authorList>
    </citation>
    <scope>NUCLEOTIDE SEQUENCE</scope>
</reference>
<comment type="caution">
    <text evidence="1">The sequence shown here is derived from an EMBL/GenBank/DDBJ whole genome shotgun (WGS) entry which is preliminary data.</text>
</comment>
<sequence>MPVRELASSFFQNVPTHSNHTIAQAALITPGLYRHAAASMSIQTSSSPPNPGLPFLPISFFHFLISGPYQMLVTSQLLIGIFIEAHSSTHHTR</sequence>
<proteinExistence type="predicted"/>
<keyword evidence="2" id="KW-1185">Reference proteome</keyword>
<evidence type="ECO:0000313" key="1">
    <source>
        <dbReference type="EMBL" id="GFQ82120.1"/>
    </source>
</evidence>
<protein>
    <submittedName>
        <fullName evidence="1">Uncharacterized protein</fullName>
    </submittedName>
</protein>
<dbReference type="EMBL" id="BMAO01022473">
    <property type="protein sequence ID" value="GFQ82120.1"/>
    <property type="molecule type" value="Genomic_DNA"/>
</dbReference>
<dbReference type="Proteomes" id="UP000887116">
    <property type="component" value="Unassembled WGS sequence"/>
</dbReference>
<gene>
    <name evidence="1" type="ORF">TNCT_639571</name>
</gene>
<accession>A0A8X6FJ78</accession>
<dbReference type="AlphaFoldDB" id="A0A8X6FJ78"/>